<gene>
    <name evidence="6" type="ORF">K432DRAFT_322477</name>
</gene>
<dbReference type="EMBL" id="KV744863">
    <property type="protein sequence ID" value="OCK83355.1"/>
    <property type="molecule type" value="Genomic_DNA"/>
</dbReference>
<keyword evidence="7" id="KW-1185">Reference proteome</keyword>
<evidence type="ECO:0000313" key="6">
    <source>
        <dbReference type="EMBL" id="OCK83355.1"/>
    </source>
</evidence>
<dbReference type="Pfam" id="PF14880">
    <property type="entry name" value="COX14"/>
    <property type="match status" value="1"/>
</dbReference>
<evidence type="ECO:0000256" key="1">
    <source>
        <dbReference type="ARBA" id="ARBA00004167"/>
    </source>
</evidence>
<evidence type="ECO:0000256" key="4">
    <source>
        <dbReference type="ARBA" id="ARBA00023136"/>
    </source>
</evidence>
<proteinExistence type="predicted"/>
<accession>A0A8E2EGH0</accession>
<keyword evidence="3" id="KW-1133">Transmembrane helix</keyword>
<feature type="compositionally biased region" description="Polar residues" evidence="5">
    <location>
        <begin position="254"/>
        <end position="272"/>
    </location>
</feature>
<evidence type="ECO:0000313" key="7">
    <source>
        <dbReference type="Proteomes" id="UP000250266"/>
    </source>
</evidence>
<evidence type="ECO:0000256" key="2">
    <source>
        <dbReference type="ARBA" id="ARBA00022692"/>
    </source>
</evidence>
<evidence type="ECO:0000256" key="3">
    <source>
        <dbReference type="ARBA" id="ARBA00022989"/>
    </source>
</evidence>
<feature type="region of interest" description="Disordered" evidence="5">
    <location>
        <begin position="187"/>
        <end position="211"/>
    </location>
</feature>
<evidence type="ECO:0000256" key="5">
    <source>
        <dbReference type="SAM" id="MobiDB-lite"/>
    </source>
</evidence>
<feature type="region of interest" description="Disordered" evidence="5">
    <location>
        <begin position="223"/>
        <end position="272"/>
    </location>
</feature>
<dbReference type="Proteomes" id="UP000250266">
    <property type="component" value="Unassembled WGS sequence"/>
</dbReference>
<feature type="non-terminal residue" evidence="6">
    <location>
        <position position="272"/>
    </location>
</feature>
<feature type="compositionally biased region" description="Basic and acidic residues" evidence="5">
    <location>
        <begin position="200"/>
        <end position="211"/>
    </location>
</feature>
<reference evidence="6 7" key="1">
    <citation type="journal article" date="2016" name="Nat. Commun.">
        <title>Ectomycorrhizal ecology is imprinted in the genome of the dominant symbiotic fungus Cenococcum geophilum.</title>
        <authorList>
            <consortium name="DOE Joint Genome Institute"/>
            <person name="Peter M."/>
            <person name="Kohler A."/>
            <person name="Ohm R.A."/>
            <person name="Kuo A."/>
            <person name="Krutzmann J."/>
            <person name="Morin E."/>
            <person name="Arend M."/>
            <person name="Barry K.W."/>
            <person name="Binder M."/>
            <person name="Choi C."/>
            <person name="Clum A."/>
            <person name="Copeland A."/>
            <person name="Grisel N."/>
            <person name="Haridas S."/>
            <person name="Kipfer T."/>
            <person name="LaButti K."/>
            <person name="Lindquist E."/>
            <person name="Lipzen A."/>
            <person name="Maire R."/>
            <person name="Meier B."/>
            <person name="Mihaltcheva S."/>
            <person name="Molinier V."/>
            <person name="Murat C."/>
            <person name="Poggeler S."/>
            <person name="Quandt C.A."/>
            <person name="Sperisen C."/>
            <person name="Tritt A."/>
            <person name="Tisserant E."/>
            <person name="Crous P.W."/>
            <person name="Henrissat B."/>
            <person name="Nehls U."/>
            <person name="Egli S."/>
            <person name="Spatafora J.W."/>
            <person name="Grigoriev I.V."/>
            <person name="Martin F.M."/>
        </authorList>
    </citation>
    <scope>NUCLEOTIDE SEQUENCE [LARGE SCALE GENOMIC DNA]</scope>
    <source>
        <strain evidence="6 7">CBS 459.81</strain>
    </source>
</reference>
<feature type="compositionally biased region" description="Polar residues" evidence="5">
    <location>
        <begin position="1"/>
        <end position="12"/>
    </location>
</feature>
<keyword evidence="2" id="KW-0812">Transmembrane</keyword>
<feature type="region of interest" description="Disordered" evidence="5">
    <location>
        <begin position="1"/>
        <end position="41"/>
    </location>
</feature>
<dbReference type="InterPro" id="IPR029208">
    <property type="entry name" value="COX14"/>
</dbReference>
<dbReference type="AlphaFoldDB" id="A0A8E2EGH0"/>
<name>A0A8E2EGH0_9PEZI</name>
<dbReference type="GO" id="GO:0016020">
    <property type="term" value="C:membrane"/>
    <property type="evidence" value="ECO:0007669"/>
    <property type="project" value="UniProtKB-SubCell"/>
</dbReference>
<keyword evidence="4" id="KW-0472">Membrane</keyword>
<sequence>MARSASDATRFTATGPYAHSKPGTRASTFAFADPPPPNETPQQKVARLREAARRAKLGQISTFDKVVTRGRVWADAAHRFTAITLITAAEADAGTNLGVAGLVTLFSLGDMIVYNRRKRREFYAEAAKKHEEELALARIALGRGTADENQMLLLNRERAVEESLQAKKGKGFFKETLGFIYGKPEDEEAKKQKTTAEGGETSKEITKRKAQEAREGLEILKAVEESRRDVKPAQSSIQASTTAGGPLDRIADEATTSASKNAKSWTSWVTGR</sequence>
<comment type="subcellular location">
    <subcellularLocation>
        <location evidence="1">Membrane</location>
        <topology evidence="1">Single-pass membrane protein</topology>
    </subcellularLocation>
</comment>
<protein>
    <submittedName>
        <fullName evidence="6">Uncharacterized protein</fullName>
    </submittedName>
</protein>
<feature type="compositionally biased region" description="Polar residues" evidence="5">
    <location>
        <begin position="233"/>
        <end position="243"/>
    </location>
</feature>
<organism evidence="6 7">
    <name type="scientific">Lepidopterella palustris CBS 459.81</name>
    <dbReference type="NCBI Taxonomy" id="1314670"/>
    <lineage>
        <taxon>Eukaryota</taxon>
        <taxon>Fungi</taxon>
        <taxon>Dikarya</taxon>
        <taxon>Ascomycota</taxon>
        <taxon>Pezizomycotina</taxon>
        <taxon>Dothideomycetes</taxon>
        <taxon>Pleosporomycetidae</taxon>
        <taxon>Mytilinidiales</taxon>
        <taxon>Argynnaceae</taxon>
        <taxon>Lepidopterella</taxon>
    </lineage>
</organism>
<dbReference type="OrthoDB" id="4205486at2759"/>